<accession>A0ABW1ZUX5</accession>
<organism evidence="1 2">
    <name type="scientific">Marinobacterium aestuariivivens</name>
    <dbReference type="NCBI Taxonomy" id="1698799"/>
    <lineage>
        <taxon>Bacteria</taxon>
        <taxon>Pseudomonadati</taxon>
        <taxon>Pseudomonadota</taxon>
        <taxon>Gammaproteobacteria</taxon>
        <taxon>Oceanospirillales</taxon>
        <taxon>Oceanospirillaceae</taxon>
        <taxon>Marinobacterium</taxon>
    </lineage>
</organism>
<name>A0ABW1ZUX5_9GAMM</name>
<dbReference type="Gene3D" id="1.20.58.320">
    <property type="entry name" value="TPR-like"/>
    <property type="match status" value="1"/>
</dbReference>
<protein>
    <submittedName>
        <fullName evidence="1">DUF924 family protein</fullName>
    </submittedName>
</protein>
<evidence type="ECO:0000313" key="1">
    <source>
        <dbReference type="EMBL" id="MFC6669138.1"/>
    </source>
</evidence>
<evidence type="ECO:0000313" key="2">
    <source>
        <dbReference type="Proteomes" id="UP001596422"/>
    </source>
</evidence>
<keyword evidence="2" id="KW-1185">Reference proteome</keyword>
<dbReference type="InterPro" id="IPR011990">
    <property type="entry name" value="TPR-like_helical_dom_sf"/>
</dbReference>
<dbReference type="RefSeq" id="WP_379907717.1">
    <property type="nucleotide sequence ID" value="NZ_JBHSWE010000001.1"/>
</dbReference>
<gene>
    <name evidence="1" type="ORF">ACFQDL_02690</name>
</gene>
<dbReference type="Proteomes" id="UP001596422">
    <property type="component" value="Unassembled WGS sequence"/>
</dbReference>
<comment type="caution">
    <text evidence="1">The sequence shown here is derived from an EMBL/GenBank/DDBJ whole genome shotgun (WGS) entry which is preliminary data.</text>
</comment>
<reference evidence="2" key="1">
    <citation type="journal article" date="2019" name="Int. J. Syst. Evol. Microbiol.">
        <title>The Global Catalogue of Microorganisms (GCM) 10K type strain sequencing project: providing services to taxonomists for standard genome sequencing and annotation.</title>
        <authorList>
            <consortium name="The Broad Institute Genomics Platform"/>
            <consortium name="The Broad Institute Genome Sequencing Center for Infectious Disease"/>
            <person name="Wu L."/>
            <person name="Ma J."/>
        </authorList>
    </citation>
    <scope>NUCLEOTIDE SEQUENCE [LARGE SCALE GENOMIC DNA]</scope>
    <source>
        <strain evidence="2">NBRC 111756</strain>
    </source>
</reference>
<proteinExistence type="predicted"/>
<dbReference type="EMBL" id="JBHSWE010000001">
    <property type="protein sequence ID" value="MFC6669138.1"/>
    <property type="molecule type" value="Genomic_DNA"/>
</dbReference>
<dbReference type="Pfam" id="PF06041">
    <property type="entry name" value="DUF924"/>
    <property type="match status" value="1"/>
</dbReference>
<sequence length="191" mass="22043">MTEAIEEILRFWFGPLDGGFASESKQSLWWGGQEEHDRELDELFGRPVRRALRGGLGDWSSNPRGRLALILLLDQFSRSIYRGTADAFAGDSRALALCRQGMELGHDRALEFAERLFFYMPLEHAESLEAQDLHIDRLETLRQEVPFTRRPVIDNALDFAHQHRDLIARFGRFPHRNEALQRISTPRNSPT</sequence>
<dbReference type="Gene3D" id="1.25.40.10">
    <property type="entry name" value="Tetratricopeptide repeat domain"/>
    <property type="match status" value="1"/>
</dbReference>
<dbReference type="SUPFAM" id="SSF48452">
    <property type="entry name" value="TPR-like"/>
    <property type="match status" value="1"/>
</dbReference>
<dbReference type="InterPro" id="IPR010323">
    <property type="entry name" value="DUF924"/>
</dbReference>